<dbReference type="Proteomes" id="UP000198640">
    <property type="component" value="Unassembled WGS sequence"/>
</dbReference>
<keyword evidence="2" id="KW-1185">Reference proteome</keyword>
<dbReference type="STRING" id="44576.SAMN05421881_106213"/>
<dbReference type="EMBL" id="FNOY01000062">
    <property type="protein sequence ID" value="SDY77817.1"/>
    <property type="molecule type" value="Genomic_DNA"/>
</dbReference>
<reference evidence="1 2" key="1">
    <citation type="submission" date="2016-10" db="EMBL/GenBank/DDBJ databases">
        <authorList>
            <person name="de Groot N.N."/>
        </authorList>
    </citation>
    <scope>NUCLEOTIDE SEQUENCE [LARGE SCALE GENOMIC DNA]</scope>
    <source>
        <strain evidence="1 2">Nm1</strain>
    </source>
</reference>
<sequence length="233" mass="26979">MITGDATRYTLLLSSLPYLPPPLSQQRFIPPTRIQIGKALALLSEEDAQRMQRIHAVIHWSHLPLARDDATMIDQVNKLMAGEKSLFLRELMLDRLELRTLIAALRRRELDRKPQPGEPWAISRYTGHILANWHDPAFGLGHLFGWLNEAARLLHQGDSLALDRLLMRESWRRLQRVDDRHDFGFDAVVLYMMRWNILDRFSRQHEGIAVSRFESMVNDTLADHKLVFESAGA</sequence>
<proteinExistence type="predicted"/>
<dbReference type="AlphaFoldDB" id="A0A1H3MMD3"/>
<gene>
    <name evidence="1" type="ORF">SAMN05421881_106213</name>
</gene>
<name>A0A1H3MMD3_9PROT</name>
<evidence type="ECO:0000313" key="1">
    <source>
        <dbReference type="EMBL" id="SDY77817.1"/>
    </source>
</evidence>
<organism evidence="1 2">
    <name type="scientific">Nitrosomonas halophila</name>
    <dbReference type="NCBI Taxonomy" id="44576"/>
    <lineage>
        <taxon>Bacteria</taxon>
        <taxon>Pseudomonadati</taxon>
        <taxon>Pseudomonadota</taxon>
        <taxon>Betaproteobacteria</taxon>
        <taxon>Nitrosomonadales</taxon>
        <taxon>Nitrosomonadaceae</taxon>
        <taxon>Nitrosomonas</taxon>
    </lineage>
</organism>
<protein>
    <recommendedName>
        <fullName evidence="3">DUF2764 family protein</fullName>
    </recommendedName>
</protein>
<evidence type="ECO:0008006" key="3">
    <source>
        <dbReference type="Google" id="ProtNLM"/>
    </source>
</evidence>
<dbReference type="RefSeq" id="WP_090415415.1">
    <property type="nucleotide sequence ID" value="NZ_FNOY01000062.1"/>
</dbReference>
<dbReference type="OrthoDB" id="556081at2"/>
<accession>A0A1H3MMD3</accession>
<evidence type="ECO:0000313" key="2">
    <source>
        <dbReference type="Proteomes" id="UP000198640"/>
    </source>
</evidence>